<keyword evidence="1" id="KW-0732">Signal</keyword>
<feature type="chain" id="PRO_5047088120" evidence="1">
    <location>
        <begin position="23"/>
        <end position="245"/>
    </location>
</feature>
<accession>A0ABQ8TPB6</accession>
<evidence type="ECO:0000313" key="2">
    <source>
        <dbReference type="EMBL" id="KAJ4447225.1"/>
    </source>
</evidence>
<name>A0ABQ8TPB6_PERAM</name>
<sequence length="245" mass="28125">MTASILPAVLFLISLQRDVIDATGPRRITHVPEKLTGKYGVHSEEYVPIRTVSTASTVVPVIKIIVIYERIMNFWKENRSFLRYLPYNFLHHCAVHNLDDELYEVLQMHSTTRPRLFSSNYCKKNEIGCVSETHASMSSDVDATTFVMRRLMSFRFCDMEVTDTKSLVYPHRKKSRVKYGDRGGQSDIEAYYLFAREVASKYGVHSEEYVYTDTYGNAGSGKNVNCLETRTESESPSFTAIQKNR</sequence>
<feature type="signal peptide" evidence="1">
    <location>
        <begin position="1"/>
        <end position="22"/>
    </location>
</feature>
<comment type="caution">
    <text evidence="2">The sequence shown here is derived from an EMBL/GenBank/DDBJ whole genome shotgun (WGS) entry which is preliminary data.</text>
</comment>
<gene>
    <name evidence="2" type="ORF">ANN_09228</name>
</gene>
<reference evidence="2 3" key="1">
    <citation type="journal article" date="2022" name="Allergy">
        <title>Genome assembly and annotation of Periplaneta americana reveal a comprehensive cockroach allergen profile.</title>
        <authorList>
            <person name="Wang L."/>
            <person name="Xiong Q."/>
            <person name="Saelim N."/>
            <person name="Wang L."/>
            <person name="Nong W."/>
            <person name="Wan A.T."/>
            <person name="Shi M."/>
            <person name="Liu X."/>
            <person name="Cao Q."/>
            <person name="Hui J.H.L."/>
            <person name="Sookrung N."/>
            <person name="Leung T.F."/>
            <person name="Tungtrongchitr A."/>
            <person name="Tsui S.K.W."/>
        </authorList>
    </citation>
    <scope>NUCLEOTIDE SEQUENCE [LARGE SCALE GENOMIC DNA]</scope>
    <source>
        <strain evidence="2">PWHHKU_190912</strain>
    </source>
</reference>
<evidence type="ECO:0000256" key="1">
    <source>
        <dbReference type="SAM" id="SignalP"/>
    </source>
</evidence>
<proteinExistence type="predicted"/>
<dbReference type="EMBL" id="JAJSOF020000005">
    <property type="protein sequence ID" value="KAJ4447225.1"/>
    <property type="molecule type" value="Genomic_DNA"/>
</dbReference>
<dbReference type="Proteomes" id="UP001148838">
    <property type="component" value="Unassembled WGS sequence"/>
</dbReference>
<keyword evidence="3" id="KW-1185">Reference proteome</keyword>
<evidence type="ECO:0000313" key="3">
    <source>
        <dbReference type="Proteomes" id="UP001148838"/>
    </source>
</evidence>
<organism evidence="2 3">
    <name type="scientific">Periplaneta americana</name>
    <name type="common">American cockroach</name>
    <name type="synonym">Blatta americana</name>
    <dbReference type="NCBI Taxonomy" id="6978"/>
    <lineage>
        <taxon>Eukaryota</taxon>
        <taxon>Metazoa</taxon>
        <taxon>Ecdysozoa</taxon>
        <taxon>Arthropoda</taxon>
        <taxon>Hexapoda</taxon>
        <taxon>Insecta</taxon>
        <taxon>Pterygota</taxon>
        <taxon>Neoptera</taxon>
        <taxon>Polyneoptera</taxon>
        <taxon>Dictyoptera</taxon>
        <taxon>Blattodea</taxon>
        <taxon>Blattoidea</taxon>
        <taxon>Blattidae</taxon>
        <taxon>Blattinae</taxon>
        <taxon>Periplaneta</taxon>
    </lineage>
</organism>
<protein>
    <submittedName>
        <fullName evidence="2">Uncharacterized protein</fullName>
    </submittedName>
</protein>